<dbReference type="SUPFAM" id="SSF53335">
    <property type="entry name" value="S-adenosyl-L-methionine-dependent methyltransferases"/>
    <property type="match status" value="1"/>
</dbReference>
<keyword evidence="3" id="KW-1185">Reference proteome</keyword>
<proteinExistence type="predicted"/>
<dbReference type="GO" id="GO:0008168">
    <property type="term" value="F:methyltransferase activity"/>
    <property type="evidence" value="ECO:0007669"/>
    <property type="project" value="UniProtKB-KW"/>
</dbReference>
<comment type="caution">
    <text evidence="2">The sequence shown here is derived from an EMBL/GenBank/DDBJ whole genome shotgun (WGS) entry which is preliminary data.</text>
</comment>
<protein>
    <submittedName>
        <fullName evidence="2">S-adenosyl-L-methionine-dependent methyltransferase</fullName>
    </submittedName>
</protein>
<reference evidence="2" key="1">
    <citation type="submission" date="2017-08" db="EMBL/GenBank/DDBJ databases">
        <authorList>
            <person name="Polle J.E."/>
            <person name="Barry K."/>
            <person name="Cushman J."/>
            <person name="Schmutz J."/>
            <person name="Tran D."/>
            <person name="Hathwaick L.T."/>
            <person name="Yim W.C."/>
            <person name="Jenkins J."/>
            <person name="Mckie-Krisberg Z.M."/>
            <person name="Prochnik S."/>
            <person name="Lindquist E."/>
            <person name="Dockter R.B."/>
            <person name="Adam C."/>
            <person name="Molina H."/>
            <person name="Bunkerborg J."/>
            <person name="Jin E."/>
            <person name="Buchheim M."/>
            <person name="Magnuson J."/>
        </authorList>
    </citation>
    <scope>NUCLEOTIDE SEQUENCE</scope>
    <source>
        <strain evidence="2">CCAP 19/18</strain>
    </source>
</reference>
<dbReference type="InterPro" id="IPR013216">
    <property type="entry name" value="Methyltransf_11"/>
</dbReference>
<sequence>MMSNKMLMPQKQVLQVQKPRHLGWQANLQGHPLPVLSQSKTATSILRKPRGREKEGVCTCQALSRREQLLGGGAALAGSVFGCGCPACAGISQASSQQPSLYQRYFAYAMASSMGVYESAAHPWKTDLFSKLFSFQGRPTQRVLEVGVGTGPNFKYLAAAHKEQQKQLSAQSMLDHGQLPSMAAVDAGLNGSVSLLQGRAEELPLESESFDAAVITLVLCSVQDPARAVDEVIRVLKPQGKLLFLEHVAASWETQPLIRAEQALLNPLQSALADNCHLTRDTKRVIEAKGSNFSDLVLIEENLPGVGVFSPHIRGIAVK</sequence>
<name>A0ABQ7GI09_DUNSA</name>
<dbReference type="Gene3D" id="3.40.50.150">
    <property type="entry name" value="Vaccinia Virus protein VP39"/>
    <property type="match status" value="1"/>
</dbReference>
<evidence type="ECO:0000313" key="2">
    <source>
        <dbReference type="EMBL" id="KAF5834251.1"/>
    </source>
</evidence>
<evidence type="ECO:0000313" key="3">
    <source>
        <dbReference type="Proteomes" id="UP000815325"/>
    </source>
</evidence>
<organism evidence="2 3">
    <name type="scientific">Dunaliella salina</name>
    <name type="common">Green alga</name>
    <name type="synonym">Protococcus salinus</name>
    <dbReference type="NCBI Taxonomy" id="3046"/>
    <lineage>
        <taxon>Eukaryota</taxon>
        <taxon>Viridiplantae</taxon>
        <taxon>Chlorophyta</taxon>
        <taxon>core chlorophytes</taxon>
        <taxon>Chlorophyceae</taxon>
        <taxon>CS clade</taxon>
        <taxon>Chlamydomonadales</taxon>
        <taxon>Dunaliellaceae</taxon>
        <taxon>Dunaliella</taxon>
    </lineage>
</organism>
<gene>
    <name evidence="2" type="ORF">DUNSADRAFT_9163</name>
</gene>
<dbReference type="PANTHER" id="PTHR45036:SF1">
    <property type="entry name" value="METHYLTRANSFERASE LIKE 7A"/>
    <property type="match status" value="1"/>
</dbReference>
<keyword evidence="2" id="KW-0808">Transferase</keyword>
<dbReference type="EMBL" id="MU069767">
    <property type="protein sequence ID" value="KAF5834251.1"/>
    <property type="molecule type" value="Genomic_DNA"/>
</dbReference>
<dbReference type="CDD" id="cd02440">
    <property type="entry name" value="AdoMet_MTases"/>
    <property type="match status" value="1"/>
</dbReference>
<dbReference type="Pfam" id="PF08241">
    <property type="entry name" value="Methyltransf_11"/>
    <property type="match status" value="1"/>
</dbReference>
<dbReference type="InterPro" id="IPR052356">
    <property type="entry name" value="Thiol_S-MT"/>
</dbReference>
<dbReference type="InterPro" id="IPR029063">
    <property type="entry name" value="SAM-dependent_MTases_sf"/>
</dbReference>
<dbReference type="PANTHER" id="PTHR45036">
    <property type="entry name" value="METHYLTRANSFERASE LIKE 7B"/>
    <property type="match status" value="1"/>
</dbReference>
<evidence type="ECO:0000259" key="1">
    <source>
        <dbReference type="Pfam" id="PF08241"/>
    </source>
</evidence>
<accession>A0ABQ7GI09</accession>
<dbReference type="Proteomes" id="UP000815325">
    <property type="component" value="Unassembled WGS sequence"/>
</dbReference>
<dbReference type="GO" id="GO:0032259">
    <property type="term" value="P:methylation"/>
    <property type="evidence" value="ECO:0007669"/>
    <property type="project" value="UniProtKB-KW"/>
</dbReference>
<feature type="domain" description="Methyltransferase type 11" evidence="1">
    <location>
        <begin position="144"/>
        <end position="244"/>
    </location>
</feature>
<keyword evidence="2" id="KW-0489">Methyltransferase</keyword>